<dbReference type="Gene3D" id="3.10.520.10">
    <property type="entry name" value="ApbE-like domains"/>
    <property type="match status" value="1"/>
</dbReference>
<dbReference type="EC" id="2.7.1.180" evidence="1 10"/>
<comment type="catalytic activity">
    <reaction evidence="9 10">
        <text>L-threonyl-[protein] + FAD = FMN-L-threonyl-[protein] + AMP + H(+)</text>
        <dbReference type="Rhea" id="RHEA:36847"/>
        <dbReference type="Rhea" id="RHEA-COMP:11060"/>
        <dbReference type="Rhea" id="RHEA-COMP:11061"/>
        <dbReference type="ChEBI" id="CHEBI:15378"/>
        <dbReference type="ChEBI" id="CHEBI:30013"/>
        <dbReference type="ChEBI" id="CHEBI:57692"/>
        <dbReference type="ChEBI" id="CHEBI:74257"/>
        <dbReference type="ChEBI" id="CHEBI:456215"/>
        <dbReference type="EC" id="2.7.1.180"/>
    </reaction>
</comment>
<evidence type="ECO:0000256" key="3">
    <source>
        <dbReference type="ARBA" id="ARBA00022630"/>
    </source>
</evidence>
<dbReference type="PANTHER" id="PTHR30040">
    <property type="entry name" value="THIAMINE BIOSYNTHESIS LIPOPROTEIN APBE"/>
    <property type="match status" value="1"/>
</dbReference>
<comment type="similarity">
    <text evidence="10">Belongs to the ApbE family.</text>
</comment>
<sequence>MGTSWSVSVAAPPGFDRGATAAAIEARLEHILGQMSHWRADSLLGRFNAAPAGAWLSLPADFARVMDAAFDVAERSAGAFDPAVGVLVDIWGHGPVKVARPPGPEEIAQALSVSGYGRLLHEHEPARLRQPGGLRLDLSGIAKGFAVDALALLLRERGCDHALVEIGGELVGMGLRPDGDPWWVEVETPACEPELLRIALHQLAVATSGDYVRGRHTIDPRSGLPVEHAVSVSVIHPSAMLADAWATALGVHAPLAAQNLACREKLAVRLLTRTGDELEEWLSPALEAMIEDD</sequence>
<feature type="binding site" evidence="11">
    <location>
        <position position="247"/>
    </location>
    <ligand>
        <name>Mg(2+)</name>
        <dbReference type="ChEBI" id="CHEBI:18420"/>
    </ligand>
</feature>
<evidence type="ECO:0000256" key="4">
    <source>
        <dbReference type="ARBA" id="ARBA00022679"/>
    </source>
</evidence>
<keyword evidence="4 10" id="KW-0808">Transferase</keyword>
<keyword evidence="7 10" id="KW-0460">Magnesium</keyword>
<feature type="binding site" evidence="11">
    <location>
        <position position="243"/>
    </location>
    <ligand>
        <name>Mg(2+)</name>
        <dbReference type="ChEBI" id="CHEBI:18420"/>
    </ligand>
</feature>
<evidence type="ECO:0000313" key="13">
    <source>
        <dbReference type="Proteomes" id="UP000465810"/>
    </source>
</evidence>
<dbReference type="Proteomes" id="UP000465810">
    <property type="component" value="Unassembled WGS sequence"/>
</dbReference>
<dbReference type="PANTHER" id="PTHR30040:SF2">
    <property type="entry name" value="FAD:PROTEIN FMN TRANSFERASE"/>
    <property type="match status" value="1"/>
</dbReference>
<dbReference type="EMBL" id="WVTD01000008">
    <property type="protein sequence ID" value="MYL98509.1"/>
    <property type="molecule type" value="Genomic_DNA"/>
</dbReference>
<reference evidence="12 13" key="1">
    <citation type="submission" date="2019-12" db="EMBL/GenBank/DDBJ databases">
        <authorList>
            <person name="Feng G."/>
            <person name="Zhu H."/>
        </authorList>
    </citation>
    <scope>NUCLEOTIDE SEQUENCE [LARGE SCALE GENOMIC DNA]</scope>
    <source>
        <strain evidence="12 13">FGD1</strain>
    </source>
</reference>
<dbReference type="PIRSF" id="PIRSF006268">
    <property type="entry name" value="ApbE"/>
    <property type="match status" value="1"/>
</dbReference>
<keyword evidence="6 10" id="KW-0274">FAD</keyword>
<evidence type="ECO:0000256" key="1">
    <source>
        <dbReference type="ARBA" id="ARBA00011955"/>
    </source>
</evidence>
<dbReference type="Pfam" id="PF02424">
    <property type="entry name" value="ApbE"/>
    <property type="match status" value="1"/>
</dbReference>
<evidence type="ECO:0000256" key="6">
    <source>
        <dbReference type="ARBA" id="ARBA00022827"/>
    </source>
</evidence>
<accession>A0A7X4GHU0</accession>
<keyword evidence="5 10" id="KW-0479">Metal-binding</keyword>
<evidence type="ECO:0000256" key="9">
    <source>
        <dbReference type="ARBA" id="ARBA00048540"/>
    </source>
</evidence>
<comment type="cofactor">
    <cofactor evidence="11">
        <name>Mg(2+)</name>
        <dbReference type="ChEBI" id="CHEBI:18420"/>
    </cofactor>
    <cofactor evidence="11">
        <name>Mn(2+)</name>
        <dbReference type="ChEBI" id="CHEBI:29035"/>
    </cofactor>
    <text evidence="11">Magnesium. Can also use manganese.</text>
</comment>
<evidence type="ECO:0000256" key="5">
    <source>
        <dbReference type="ARBA" id="ARBA00022723"/>
    </source>
</evidence>
<dbReference type="GO" id="GO:0016740">
    <property type="term" value="F:transferase activity"/>
    <property type="evidence" value="ECO:0007669"/>
    <property type="project" value="UniProtKB-UniRule"/>
</dbReference>
<evidence type="ECO:0000313" key="12">
    <source>
        <dbReference type="EMBL" id="MYL98509.1"/>
    </source>
</evidence>
<protein>
    <recommendedName>
        <fullName evidence="2 10">FAD:protein FMN transferase</fullName>
        <ecNumber evidence="1 10">2.7.1.180</ecNumber>
    </recommendedName>
    <alternativeName>
        <fullName evidence="8 10">Flavin transferase</fullName>
    </alternativeName>
</protein>
<name>A0A7X4GHU0_9SPHN</name>
<dbReference type="InterPro" id="IPR003374">
    <property type="entry name" value="ApbE-like_sf"/>
</dbReference>
<evidence type="ECO:0000256" key="11">
    <source>
        <dbReference type="PIRSR" id="PIRSR006268-2"/>
    </source>
</evidence>
<gene>
    <name evidence="12" type="ORF">GR702_12105</name>
</gene>
<dbReference type="InterPro" id="IPR024932">
    <property type="entry name" value="ApbE"/>
</dbReference>
<keyword evidence="3 10" id="KW-0285">Flavoprotein</keyword>
<evidence type="ECO:0000256" key="10">
    <source>
        <dbReference type="PIRNR" id="PIRNR006268"/>
    </source>
</evidence>
<proteinExistence type="inferred from homology"/>
<keyword evidence="13" id="KW-1185">Reference proteome</keyword>
<comment type="caution">
    <text evidence="12">The sequence shown here is derived from an EMBL/GenBank/DDBJ whole genome shotgun (WGS) entry which is preliminary data.</text>
</comment>
<evidence type="ECO:0000256" key="2">
    <source>
        <dbReference type="ARBA" id="ARBA00016337"/>
    </source>
</evidence>
<organism evidence="12 13">
    <name type="scientific">Novosphingobium silvae</name>
    <dbReference type="NCBI Taxonomy" id="2692619"/>
    <lineage>
        <taxon>Bacteria</taxon>
        <taxon>Pseudomonadati</taxon>
        <taxon>Pseudomonadota</taxon>
        <taxon>Alphaproteobacteria</taxon>
        <taxon>Sphingomonadales</taxon>
        <taxon>Sphingomonadaceae</taxon>
        <taxon>Novosphingobium</taxon>
    </lineage>
</organism>
<dbReference type="SUPFAM" id="SSF143631">
    <property type="entry name" value="ApbE-like"/>
    <property type="match status" value="1"/>
</dbReference>
<dbReference type="AlphaFoldDB" id="A0A7X4GHU0"/>
<feature type="binding site" evidence="11">
    <location>
        <position position="140"/>
    </location>
    <ligand>
        <name>Mg(2+)</name>
        <dbReference type="ChEBI" id="CHEBI:18420"/>
    </ligand>
</feature>
<evidence type="ECO:0000256" key="8">
    <source>
        <dbReference type="ARBA" id="ARBA00031306"/>
    </source>
</evidence>
<evidence type="ECO:0000256" key="7">
    <source>
        <dbReference type="ARBA" id="ARBA00022842"/>
    </source>
</evidence>
<dbReference type="GO" id="GO:0046872">
    <property type="term" value="F:metal ion binding"/>
    <property type="evidence" value="ECO:0007669"/>
    <property type="project" value="UniProtKB-UniRule"/>
</dbReference>